<reference evidence="2" key="1">
    <citation type="submission" date="2019-11" db="EMBL/GenBank/DDBJ databases">
        <authorList>
            <person name="Liu Y."/>
            <person name="Hou J."/>
            <person name="Li T.-Q."/>
            <person name="Guan C.-H."/>
            <person name="Wu X."/>
            <person name="Wu H.-Z."/>
            <person name="Ling F."/>
            <person name="Zhang R."/>
            <person name="Shi X.-G."/>
            <person name="Ren J.-P."/>
            <person name="Chen E.-F."/>
            <person name="Sun J.-M."/>
        </authorList>
    </citation>
    <scope>NUCLEOTIDE SEQUENCE</scope>
    <source>
        <strain evidence="2">Adult_tree_wgs_1</strain>
        <tissue evidence="2">Leaves</tissue>
    </source>
</reference>
<dbReference type="GO" id="GO:0003824">
    <property type="term" value="F:catalytic activity"/>
    <property type="evidence" value="ECO:0007669"/>
    <property type="project" value="InterPro"/>
</dbReference>
<sequence>MHKPELQNLADNGDGLCDVPIQQVYQSLGNGLEMVQKPRDDQNEETAQVPCREGRDQLWEDLGNIGHSEHLPWLCMGDFNEVLRTNDKFEGNIPSQRRLSSFHRMLNSCGLVDLGFQGPRFTWRNNRAGEDHIMERIDMAFANSKWR</sequence>
<dbReference type="Gene3D" id="3.60.10.10">
    <property type="entry name" value="Endonuclease/exonuclease/phosphatase"/>
    <property type="match status" value="1"/>
</dbReference>
<dbReference type="AlphaFoldDB" id="A0A834GND7"/>
<feature type="domain" description="Endonuclease/exonuclease/phosphatase" evidence="1">
    <location>
        <begin position="47"/>
        <end position="146"/>
    </location>
</feature>
<gene>
    <name evidence="2" type="ORF">RHSIM_Rhsim08G0129100</name>
</gene>
<comment type="caution">
    <text evidence="2">The sequence shown here is derived from an EMBL/GenBank/DDBJ whole genome shotgun (WGS) entry which is preliminary data.</text>
</comment>
<organism evidence="2 3">
    <name type="scientific">Rhododendron simsii</name>
    <name type="common">Sims's rhododendron</name>
    <dbReference type="NCBI Taxonomy" id="118357"/>
    <lineage>
        <taxon>Eukaryota</taxon>
        <taxon>Viridiplantae</taxon>
        <taxon>Streptophyta</taxon>
        <taxon>Embryophyta</taxon>
        <taxon>Tracheophyta</taxon>
        <taxon>Spermatophyta</taxon>
        <taxon>Magnoliopsida</taxon>
        <taxon>eudicotyledons</taxon>
        <taxon>Gunneridae</taxon>
        <taxon>Pentapetalae</taxon>
        <taxon>asterids</taxon>
        <taxon>Ericales</taxon>
        <taxon>Ericaceae</taxon>
        <taxon>Ericoideae</taxon>
        <taxon>Rhodoreae</taxon>
        <taxon>Rhododendron</taxon>
    </lineage>
</organism>
<dbReference type="EMBL" id="WJXA01000008">
    <property type="protein sequence ID" value="KAF7136529.1"/>
    <property type="molecule type" value="Genomic_DNA"/>
</dbReference>
<keyword evidence="3" id="KW-1185">Reference proteome</keyword>
<evidence type="ECO:0000313" key="3">
    <source>
        <dbReference type="Proteomes" id="UP000626092"/>
    </source>
</evidence>
<evidence type="ECO:0000313" key="2">
    <source>
        <dbReference type="EMBL" id="KAF7136529.1"/>
    </source>
</evidence>
<dbReference type="InterPro" id="IPR036691">
    <property type="entry name" value="Endo/exonu/phosph_ase_sf"/>
</dbReference>
<dbReference type="Proteomes" id="UP000626092">
    <property type="component" value="Unassembled WGS sequence"/>
</dbReference>
<evidence type="ECO:0000259" key="1">
    <source>
        <dbReference type="Pfam" id="PF03372"/>
    </source>
</evidence>
<dbReference type="OrthoDB" id="1750221at2759"/>
<accession>A0A834GND7</accession>
<protein>
    <recommendedName>
        <fullName evidence="1">Endonuclease/exonuclease/phosphatase domain-containing protein</fullName>
    </recommendedName>
</protein>
<dbReference type="SUPFAM" id="SSF56219">
    <property type="entry name" value="DNase I-like"/>
    <property type="match status" value="1"/>
</dbReference>
<proteinExistence type="predicted"/>
<name>A0A834GND7_RHOSS</name>
<dbReference type="Pfam" id="PF03372">
    <property type="entry name" value="Exo_endo_phos"/>
    <property type="match status" value="1"/>
</dbReference>
<dbReference type="InterPro" id="IPR005135">
    <property type="entry name" value="Endo/exonuclease/phosphatase"/>
</dbReference>
<dbReference type="PANTHER" id="PTHR33710">
    <property type="entry name" value="BNAC02G09200D PROTEIN"/>
    <property type="match status" value="1"/>
</dbReference>
<dbReference type="PANTHER" id="PTHR33710:SF71">
    <property type="entry name" value="ENDONUCLEASE_EXONUCLEASE_PHOSPHATASE DOMAIN-CONTAINING PROTEIN"/>
    <property type="match status" value="1"/>
</dbReference>